<dbReference type="InterPro" id="IPR029058">
    <property type="entry name" value="AB_hydrolase_fold"/>
</dbReference>
<feature type="domain" description="Alpha/beta hydrolase fold-3" evidence="2">
    <location>
        <begin position="150"/>
        <end position="388"/>
    </location>
</feature>
<reference evidence="3" key="1">
    <citation type="submission" date="2021-01" db="EMBL/GenBank/DDBJ databases">
        <authorList>
            <person name="Kaushik A."/>
        </authorList>
    </citation>
    <scope>NUCLEOTIDE SEQUENCE</scope>
    <source>
        <strain evidence="3">AG2-2IIIB</strain>
    </source>
</reference>
<evidence type="ECO:0000313" key="4">
    <source>
        <dbReference type="Proteomes" id="UP000663843"/>
    </source>
</evidence>
<accession>A0A8H3GTD2</accession>
<dbReference type="Proteomes" id="UP000663843">
    <property type="component" value="Unassembled WGS sequence"/>
</dbReference>
<proteinExistence type="predicted"/>
<keyword evidence="1" id="KW-0378">Hydrolase</keyword>
<dbReference type="Pfam" id="PF07859">
    <property type="entry name" value="Abhydrolase_3"/>
    <property type="match status" value="1"/>
</dbReference>
<sequence length="411" mass="45479">MSVSPSSPTMDPLTRLLHVQPFGFLYLLYKRIILLLKVPFRAVLYLVGVNKLRPSWTLKKVLLVNAIREILDAPSRTGVTGGRDHTKHVAAKDCQDARFIWVDGIAPELIVGEIQRLAQACGVQPVRIPAYGFGKWDSEKDMARDGERVVLNFHGGGYVAGTAHPEDPTANIPRGYLEHGISRVLSIDYRLSSAHPYPTIAPFPAALLDALAGYIYLVRTLGFKPQNVIASGDSAGGNLALALARYLRDSPELGLGMPGGLVLISPWADPVCTFLNTLTSESPARVNDKTDFIILPQDESDMECRHRYALQALIGPISMEDAGRNSYITPASLHLDGQVGSFKGFPPSYVISGDAEVFVQQIRLLQSRMKEDCEVVYDEVVDAIHDFVVFPEWEPERSQTFERVVNWIRNL</sequence>
<dbReference type="OrthoDB" id="19209at2759"/>
<gene>
    <name evidence="3" type="ORF">RDB_LOCUS102361</name>
</gene>
<evidence type="ECO:0000313" key="3">
    <source>
        <dbReference type="EMBL" id="CAE6467228.1"/>
    </source>
</evidence>
<dbReference type="InterPro" id="IPR013094">
    <property type="entry name" value="AB_hydrolase_3"/>
</dbReference>
<comment type="caution">
    <text evidence="3">The sequence shown here is derived from an EMBL/GenBank/DDBJ whole genome shotgun (WGS) entry which is preliminary data.</text>
</comment>
<dbReference type="InterPro" id="IPR050300">
    <property type="entry name" value="GDXG_lipolytic_enzyme"/>
</dbReference>
<dbReference type="EMBL" id="CAJMWT010003249">
    <property type="protein sequence ID" value="CAE6467228.1"/>
    <property type="molecule type" value="Genomic_DNA"/>
</dbReference>
<organism evidence="3 4">
    <name type="scientific">Rhizoctonia solani</name>
    <dbReference type="NCBI Taxonomy" id="456999"/>
    <lineage>
        <taxon>Eukaryota</taxon>
        <taxon>Fungi</taxon>
        <taxon>Dikarya</taxon>
        <taxon>Basidiomycota</taxon>
        <taxon>Agaricomycotina</taxon>
        <taxon>Agaricomycetes</taxon>
        <taxon>Cantharellales</taxon>
        <taxon>Ceratobasidiaceae</taxon>
        <taxon>Rhizoctonia</taxon>
    </lineage>
</organism>
<dbReference type="PANTHER" id="PTHR48081:SF26">
    <property type="entry name" value="ALPHA_BETA HYDROLASE FOLD-3 DOMAIN-CONTAINING PROTEIN"/>
    <property type="match status" value="1"/>
</dbReference>
<protein>
    <recommendedName>
        <fullName evidence="2">Alpha/beta hydrolase fold-3 domain-containing protein</fullName>
    </recommendedName>
</protein>
<dbReference type="AlphaFoldDB" id="A0A8H3GTD2"/>
<dbReference type="Gene3D" id="3.40.50.1820">
    <property type="entry name" value="alpha/beta hydrolase"/>
    <property type="match status" value="1"/>
</dbReference>
<evidence type="ECO:0000259" key="2">
    <source>
        <dbReference type="Pfam" id="PF07859"/>
    </source>
</evidence>
<dbReference type="GO" id="GO:0016787">
    <property type="term" value="F:hydrolase activity"/>
    <property type="evidence" value="ECO:0007669"/>
    <property type="project" value="UniProtKB-KW"/>
</dbReference>
<evidence type="ECO:0000256" key="1">
    <source>
        <dbReference type="ARBA" id="ARBA00022801"/>
    </source>
</evidence>
<dbReference type="PANTHER" id="PTHR48081">
    <property type="entry name" value="AB HYDROLASE SUPERFAMILY PROTEIN C4A8.06C"/>
    <property type="match status" value="1"/>
</dbReference>
<dbReference type="SUPFAM" id="SSF53474">
    <property type="entry name" value="alpha/beta-Hydrolases"/>
    <property type="match status" value="1"/>
</dbReference>
<name>A0A8H3GTD2_9AGAM</name>